<proteinExistence type="predicted"/>
<dbReference type="SUPFAM" id="SSF102588">
    <property type="entry name" value="LmbE-like"/>
    <property type="match status" value="1"/>
</dbReference>
<name>A0ABQ6G2X3_9CHLR</name>
<comment type="caution">
    <text evidence="1">The sequence shown here is derived from an EMBL/GenBank/DDBJ whole genome shotgun (WGS) entry which is preliminary data.</text>
</comment>
<dbReference type="Proteomes" id="UP001344906">
    <property type="component" value="Unassembled WGS sequence"/>
</dbReference>
<protein>
    <submittedName>
        <fullName evidence="1">GlcNAc-PI de-N-acetylase</fullName>
    </submittedName>
</protein>
<accession>A0ABQ6G2X3</accession>
<evidence type="ECO:0000313" key="1">
    <source>
        <dbReference type="EMBL" id="GLV60180.1"/>
    </source>
</evidence>
<dbReference type="EMBL" id="BSRI01000002">
    <property type="protein sequence ID" value="GLV60180.1"/>
    <property type="molecule type" value="Genomic_DNA"/>
</dbReference>
<evidence type="ECO:0000313" key="2">
    <source>
        <dbReference type="Proteomes" id="UP001344906"/>
    </source>
</evidence>
<dbReference type="InterPro" id="IPR003737">
    <property type="entry name" value="GlcNAc_PI_deacetylase-related"/>
</dbReference>
<reference evidence="1 2" key="1">
    <citation type="submission" date="2023-02" db="EMBL/GenBank/DDBJ databases">
        <title>Dictyobacter halimunensis sp. nov., a new member of the class Ktedonobacteria from forest soil in a geothermal area.</title>
        <authorList>
            <person name="Rachmania M.K."/>
            <person name="Ningsih F."/>
            <person name="Sakai Y."/>
            <person name="Yabe S."/>
            <person name="Yokota A."/>
            <person name="Sjamsuridzal W."/>
        </authorList>
    </citation>
    <scope>NUCLEOTIDE SEQUENCE [LARGE SCALE GENOMIC DNA]</scope>
    <source>
        <strain evidence="1 2">S3.2.2.5</strain>
    </source>
</reference>
<dbReference type="InterPro" id="IPR024078">
    <property type="entry name" value="LmbE-like_dom_sf"/>
</dbReference>
<organism evidence="1 2">
    <name type="scientific">Dictyobacter halimunensis</name>
    <dbReference type="NCBI Taxonomy" id="3026934"/>
    <lineage>
        <taxon>Bacteria</taxon>
        <taxon>Bacillati</taxon>
        <taxon>Chloroflexota</taxon>
        <taxon>Ktedonobacteria</taxon>
        <taxon>Ktedonobacterales</taxon>
        <taxon>Dictyobacteraceae</taxon>
        <taxon>Dictyobacter</taxon>
    </lineage>
</organism>
<gene>
    <name evidence="1" type="ORF">KDH_70020</name>
</gene>
<sequence length="292" mass="33196">MPGKPGQAPQKNHLYGGDKALRLTSINDITRHYRHIFLAPHLDDIVYSCGGTLGVQVSSGLRPLIITAFAGGPKPDQQLSSLALQVVRDWGASDAQSALRVMEERRKEDSAALDYLQADYLWLDYPEAIYRGKPGYYTSKEQLMGGEVHPDDRALDRELGNMLVELRDRLPDTVWYAPLGVGHHIDHQIVCSAADRLVQRGAKVYFYEDFPYVQRNPGALEKRLQELGGAFEYNLVEISEMMPMKLEAADLYRSQIDSNFGSREAMHRLIDNYAKSIRPVETIRLERYWLTR</sequence>
<keyword evidence="2" id="KW-1185">Reference proteome</keyword>
<dbReference type="Pfam" id="PF02585">
    <property type="entry name" value="PIG-L"/>
    <property type="match status" value="1"/>
</dbReference>
<dbReference type="Gene3D" id="3.40.50.10320">
    <property type="entry name" value="LmbE-like"/>
    <property type="match status" value="1"/>
</dbReference>